<reference evidence="2 3" key="1">
    <citation type="journal article" date="2013" name="Curr. Biol.">
        <title>The Genome of the Foraminiferan Reticulomyxa filosa.</title>
        <authorList>
            <person name="Glockner G."/>
            <person name="Hulsmann N."/>
            <person name="Schleicher M."/>
            <person name="Noegel A.A."/>
            <person name="Eichinger L."/>
            <person name="Gallinger C."/>
            <person name="Pawlowski J."/>
            <person name="Sierra R."/>
            <person name="Euteneuer U."/>
            <person name="Pillet L."/>
            <person name="Moustafa A."/>
            <person name="Platzer M."/>
            <person name="Groth M."/>
            <person name="Szafranski K."/>
            <person name="Schliwa M."/>
        </authorList>
    </citation>
    <scope>NUCLEOTIDE SEQUENCE [LARGE SCALE GENOMIC DNA]</scope>
</reference>
<feature type="compositionally biased region" description="Low complexity" evidence="1">
    <location>
        <begin position="31"/>
        <end position="45"/>
    </location>
</feature>
<feature type="non-terminal residue" evidence="2">
    <location>
        <position position="127"/>
    </location>
</feature>
<protein>
    <submittedName>
        <fullName evidence="2">Uncharacterized protein</fullName>
    </submittedName>
</protein>
<feature type="region of interest" description="Disordered" evidence="1">
    <location>
        <begin position="1"/>
        <end position="48"/>
    </location>
</feature>
<dbReference type="AlphaFoldDB" id="X6LT69"/>
<evidence type="ECO:0000256" key="1">
    <source>
        <dbReference type="SAM" id="MobiDB-lite"/>
    </source>
</evidence>
<name>X6LT69_RETFI</name>
<sequence length="127" mass="14781">NSQEIASPKKMVNDKKDTANANSEEEEKSSKNNADINTNANDNAIPPEDLLLLKQSNSQIGDRNEQDMRKTQYAAPIEDLYNNVGTNERDAEMEMEEAERDGLPEKFWNYFEEWIPRFECFQQYLLQ</sequence>
<feature type="non-terminal residue" evidence="2">
    <location>
        <position position="1"/>
    </location>
</feature>
<evidence type="ECO:0000313" key="2">
    <source>
        <dbReference type="EMBL" id="ETO04834.1"/>
    </source>
</evidence>
<dbReference type="EMBL" id="ASPP01028878">
    <property type="protein sequence ID" value="ETO04834.1"/>
    <property type="molecule type" value="Genomic_DNA"/>
</dbReference>
<evidence type="ECO:0000313" key="3">
    <source>
        <dbReference type="Proteomes" id="UP000023152"/>
    </source>
</evidence>
<accession>X6LT69</accession>
<comment type="caution">
    <text evidence="2">The sequence shown here is derived from an EMBL/GenBank/DDBJ whole genome shotgun (WGS) entry which is preliminary data.</text>
</comment>
<gene>
    <name evidence="2" type="ORF">RFI_32562</name>
</gene>
<keyword evidence="3" id="KW-1185">Reference proteome</keyword>
<organism evidence="2 3">
    <name type="scientific">Reticulomyxa filosa</name>
    <dbReference type="NCBI Taxonomy" id="46433"/>
    <lineage>
        <taxon>Eukaryota</taxon>
        <taxon>Sar</taxon>
        <taxon>Rhizaria</taxon>
        <taxon>Retaria</taxon>
        <taxon>Foraminifera</taxon>
        <taxon>Monothalamids</taxon>
        <taxon>Reticulomyxidae</taxon>
        <taxon>Reticulomyxa</taxon>
    </lineage>
</organism>
<dbReference type="Proteomes" id="UP000023152">
    <property type="component" value="Unassembled WGS sequence"/>
</dbReference>
<proteinExistence type="predicted"/>